<proteinExistence type="predicted"/>
<evidence type="ECO:0000313" key="3">
    <source>
        <dbReference type="Proteomes" id="UP000321424"/>
    </source>
</evidence>
<feature type="compositionally biased region" description="Basic and acidic residues" evidence="1">
    <location>
        <begin position="129"/>
        <end position="150"/>
    </location>
</feature>
<dbReference type="OrthoDB" id="4569066at2"/>
<dbReference type="Proteomes" id="UP000321424">
    <property type="component" value="Unassembled WGS sequence"/>
</dbReference>
<comment type="caution">
    <text evidence="2">The sequence shown here is derived from an EMBL/GenBank/DDBJ whole genome shotgun (WGS) entry which is preliminary data.</text>
</comment>
<keyword evidence="3" id="KW-1185">Reference proteome</keyword>
<sequence>MTTFAAFLVVAAFGYAVYRYLPKGAERAFRLERFHPGTPMSDWTPSYYDAHRRYADLAAIYGRSDMPDEVPSAVRETAVTTVKAVPAQRSESSTPVVREPAAGPSKQTPVDQYAWRSRRTVAHSSGGTRKPERGVRRLVSEQDTLDSKAS</sequence>
<evidence type="ECO:0000313" key="2">
    <source>
        <dbReference type="EMBL" id="GEM43409.1"/>
    </source>
</evidence>
<name>A0A511MS54_9NOCA</name>
<evidence type="ECO:0000256" key="1">
    <source>
        <dbReference type="SAM" id="MobiDB-lite"/>
    </source>
</evidence>
<dbReference type="EMBL" id="BJXA01000097">
    <property type="protein sequence ID" value="GEM43409.1"/>
    <property type="molecule type" value="Genomic_DNA"/>
</dbReference>
<organism evidence="2 3">
    <name type="scientific">Nocardia ninae NBRC 108245</name>
    <dbReference type="NCBI Taxonomy" id="1210091"/>
    <lineage>
        <taxon>Bacteria</taxon>
        <taxon>Bacillati</taxon>
        <taxon>Actinomycetota</taxon>
        <taxon>Actinomycetes</taxon>
        <taxon>Mycobacteriales</taxon>
        <taxon>Nocardiaceae</taxon>
        <taxon>Nocardia</taxon>
    </lineage>
</organism>
<dbReference type="RefSeq" id="WP_147141993.1">
    <property type="nucleotide sequence ID" value="NZ_BJXA01000097.1"/>
</dbReference>
<dbReference type="AlphaFoldDB" id="A0A511MS54"/>
<reference evidence="2 3" key="1">
    <citation type="submission" date="2019-07" db="EMBL/GenBank/DDBJ databases">
        <title>Whole genome shotgun sequence of Nocardia ninae NBRC 108245.</title>
        <authorList>
            <person name="Hosoyama A."/>
            <person name="Uohara A."/>
            <person name="Ohji S."/>
            <person name="Ichikawa N."/>
        </authorList>
    </citation>
    <scope>NUCLEOTIDE SEQUENCE [LARGE SCALE GENOMIC DNA]</scope>
    <source>
        <strain evidence="2 3">NBRC 108245</strain>
    </source>
</reference>
<accession>A0A511MS54</accession>
<feature type="region of interest" description="Disordered" evidence="1">
    <location>
        <begin position="81"/>
        <end position="150"/>
    </location>
</feature>
<protein>
    <submittedName>
        <fullName evidence="2">Uncharacterized protein</fullName>
    </submittedName>
</protein>
<gene>
    <name evidence="2" type="ORF">NN4_79280</name>
</gene>